<evidence type="ECO:0000313" key="1">
    <source>
        <dbReference type="EMBL" id="KKR40671.1"/>
    </source>
</evidence>
<comment type="caution">
    <text evidence="1">The sequence shown here is derived from an EMBL/GenBank/DDBJ whole genome shotgun (WGS) entry which is preliminary data.</text>
</comment>
<dbReference type="EMBL" id="LBXZ01000006">
    <property type="protein sequence ID" value="KKR40671.1"/>
    <property type="molecule type" value="Genomic_DNA"/>
</dbReference>
<dbReference type="Proteomes" id="UP000034072">
    <property type="component" value="Unassembled WGS sequence"/>
</dbReference>
<protein>
    <submittedName>
        <fullName evidence="1">Uncharacterized protein</fullName>
    </submittedName>
</protein>
<gene>
    <name evidence="1" type="ORF">UT75_C0006G0050</name>
</gene>
<sequence length="91" mass="9913">MPRQSTNKLILLAIIFLGIALGYMYTIYYTEAATLVPVSATSKVSVSGLTELISKIRWDITDGSDFKSLKQFGESPVNPGVTGNRDIFAPI</sequence>
<accession>A0A0G0QTM3</accession>
<organism evidence="1 2">
    <name type="scientific">Candidatus Yanofskybacteria bacterium GW2011_GWE2_40_11</name>
    <dbReference type="NCBI Taxonomy" id="1619033"/>
    <lineage>
        <taxon>Bacteria</taxon>
        <taxon>Candidatus Yanofskyibacteriota</taxon>
    </lineage>
</organism>
<dbReference type="AlphaFoldDB" id="A0A0G0QTM3"/>
<evidence type="ECO:0000313" key="2">
    <source>
        <dbReference type="Proteomes" id="UP000034072"/>
    </source>
</evidence>
<proteinExistence type="predicted"/>
<name>A0A0G0QTM3_9BACT</name>
<reference evidence="1 2" key="1">
    <citation type="journal article" date="2015" name="Nature">
        <title>rRNA introns, odd ribosomes, and small enigmatic genomes across a large radiation of phyla.</title>
        <authorList>
            <person name="Brown C.T."/>
            <person name="Hug L.A."/>
            <person name="Thomas B.C."/>
            <person name="Sharon I."/>
            <person name="Castelle C.J."/>
            <person name="Singh A."/>
            <person name="Wilkins M.J."/>
            <person name="Williams K.H."/>
            <person name="Banfield J.F."/>
        </authorList>
    </citation>
    <scope>NUCLEOTIDE SEQUENCE [LARGE SCALE GENOMIC DNA]</scope>
</reference>